<dbReference type="HOGENOM" id="CLU_3225699_0_0_1"/>
<proteinExistence type="predicted"/>
<accession>F0W4Q5</accession>
<gene>
    <name evidence="1" type="primary">AlNc14C18G1876</name>
    <name evidence="1" type="ORF">ALNC14_022330</name>
</gene>
<organism evidence="1">
    <name type="scientific">Albugo laibachii Nc14</name>
    <dbReference type="NCBI Taxonomy" id="890382"/>
    <lineage>
        <taxon>Eukaryota</taxon>
        <taxon>Sar</taxon>
        <taxon>Stramenopiles</taxon>
        <taxon>Oomycota</taxon>
        <taxon>Peronosporomycetes</taxon>
        <taxon>Albuginales</taxon>
        <taxon>Albuginaceae</taxon>
        <taxon>Albugo</taxon>
    </lineage>
</organism>
<name>F0W4Q5_9STRA</name>
<dbReference type="AlphaFoldDB" id="F0W4Q5"/>
<protein>
    <submittedName>
        <fullName evidence="1">AlNc14C18G1876 protein</fullName>
    </submittedName>
</protein>
<evidence type="ECO:0000313" key="1">
    <source>
        <dbReference type="EMBL" id="CCA16090.1"/>
    </source>
</evidence>
<sequence>MSANSRIQSNVPILSEKTTQKQLRRANSSLLDPKRDWRCGYFVF</sequence>
<reference evidence="1" key="2">
    <citation type="submission" date="2011-02" db="EMBL/GenBank/DDBJ databases">
        <authorList>
            <person name="MacLean D."/>
        </authorList>
    </citation>
    <scope>NUCLEOTIDE SEQUENCE</scope>
</reference>
<dbReference type="EMBL" id="FR824063">
    <property type="protein sequence ID" value="CCA16090.1"/>
    <property type="molecule type" value="Genomic_DNA"/>
</dbReference>
<reference evidence="1" key="1">
    <citation type="journal article" date="2011" name="PLoS Biol.">
        <title>Gene gain and loss during evolution of obligate parasitism in the white rust pathogen of Arabidopsis thaliana.</title>
        <authorList>
            <person name="Kemen E."/>
            <person name="Gardiner A."/>
            <person name="Schultz-Larsen T."/>
            <person name="Kemen A.C."/>
            <person name="Balmuth A.L."/>
            <person name="Robert-Seilaniantz A."/>
            <person name="Bailey K."/>
            <person name="Holub E."/>
            <person name="Studholme D.J."/>
            <person name="Maclean D."/>
            <person name="Jones J.D."/>
        </authorList>
    </citation>
    <scope>NUCLEOTIDE SEQUENCE</scope>
</reference>